<dbReference type="AlphaFoldDB" id="A0A6L2PFX8"/>
<dbReference type="EMBL" id="BLKM01010456">
    <property type="protein sequence ID" value="GFG30380.1"/>
    <property type="molecule type" value="Genomic_DNA"/>
</dbReference>
<gene>
    <name evidence="1" type="ORF">Cfor_12950</name>
</gene>
<organism evidence="1 2">
    <name type="scientific">Coptotermes formosanus</name>
    <name type="common">Formosan subterranean termite</name>
    <dbReference type="NCBI Taxonomy" id="36987"/>
    <lineage>
        <taxon>Eukaryota</taxon>
        <taxon>Metazoa</taxon>
        <taxon>Ecdysozoa</taxon>
        <taxon>Arthropoda</taxon>
        <taxon>Hexapoda</taxon>
        <taxon>Insecta</taxon>
        <taxon>Pterygota</taxon>
        <taxon>Neoptera</taxon>
        <taxon>Polyneoptera</taxon>
        <taxon>Dictyoptera</taxon>
        <taxon>Blattodea</taxon>
        <taxon>Blattoidea</taxon>
        <taxon>Termitoidae</taxon>
        <taxon>Rhinotermitidae</taxon>
        <taxon>Coptotermes</taxon>
    </lineage>
</organism>
<dbReference type="InParanoid" id="A0A6L2PFX8"/>
<keyword evidence="2" id="KW-1185">Reference proteome</keyword>
<reference evidence="2" key="1">
    <citation type="submission" date="2020-01" db="EMBL/GenBank/DDBJ databases">
        <title>Draft genome sequence of the Termite Coptotermes fromosanus.</title>
        <authorList>
            <person name="Itakura S."/>
            <person name="Yosikawa Y."/>
            <person name="Umezawa K."/>
        </authorList>
    </citation>
    <scope>NUCLEOTIDE SEQUENCE [LARGE SCALE GENOMIC DNA]</scope>
</reference>
<proteinExistence type="predicted"/>
<evidence type="ECO:0000313" key="2">
    <source>
        <dbReference type="Proteomes" id="UP000502823"/>
    </source>
</evidence>
<accession>A0A6L2PFX8</accession>
<dbReference type="Proteomes" id="UP000502823">
    <property type="component" value="Unassembled WGS sequence"/>
</dbReference>
<name>A0A6L2PFX8_COPFO</name>
<evidence type="ECO:0000313" key="1">
    <source>
        <dbReference type="EMBL" id="GFG30380.1"/>
    </source>
</evidence>
<sequence length="185" mass="20870">MDIPEMMISVQMLNWKKLCATGLQFCPALHHFLQEKWHWVSCYAETLCTCLCKHLVVDKLSDKRSEHQAEFIVSAAAVVRSLLEDVGYFHPPSFNCFLSILTCLKGRSAVERYGRDSDGEKRILSGSIPFEVQLEVIADLEKYFVAVVQRADGGALASLLQHCNKEHVAILQSVMEGQKSAQKRQ</sequence>
<comment type="caution">
    <text evidence="1">The sequence shown here is derived from an EMBL/GenBank/DDBJ whole genome shotgun (WGS) entry which is preliminary data.</text>
</comment>
<protein>
    <submittedName>
        <fullName evidence="1">Uncharacterized protein</fullName>
    </submittedName>
</protein>